<gene>
    <name evidence="2" type="ORF">FPY71_13995</name>
</gene>
<evidence type="ECO:0000313" key="3">
    <source>
        <dbReference type="Proteomes" id="UP000324738"/>
    </source>
</evidence>
<dbReference type="RefSeq" id="WP_149300915.1">
    <property type="nucleotide sequence ID" value="NZ_VTWH01000003.1"/>
</dbReference>
<organism evidence="2 3">
    <name type="scientific">Aureimonas fodinaquatilis</name>
    <dbReference type="NCBI Taxonomy" id="2565783"/>
    <lineage>
        <taxon>Bacteria</taxon>
        <taxon>Pseudomonadati</taxon>
        <taxon>Pseudomonadota</taxon>
        <taxon>Alphaproteobacteria</taxon>
        <taxon>Hyphomicrobiales</taxon>
        <taxon>Aurantimonadaceae</taxon>
        <taxon>Aureimonas</taxon>
    </lineage>
</organism>
<evidence type="ECO:0000259" key="1">
    <source>
        <dbReference type="Pfam" id="PF22308"/>
    </source>
</evidence>
<dbReference type="Pfam" id="PF22308">
    <property type="entry name" value="DUF6969"/>
    <property type="match status" value="1"/>
</dbReference>
<proteinExistence type="predicted"/>
<sequence length="190" mass="21414">MSEEARQRAAQEMVYCEQILAKSGTGILLRTLPAQGLVTWKHYPEKDVYDAASGAQWYYHCHDDSATLGEHGHFHCFVRPDGKDSPACHLIAVGVDGNGRLKRLFTVNQWVTGSQWFDAATTNPLLERFNVELATPDYLVNRWLTAVLTRYEPEIITLNLSRDEALRATGKPLSEVLEDRSLEVLSELVL</sequence>
<reference evidence="2 3" key="1">
    <citation type="submission" date="2019-08" db="EMBL/GenBank/DDBJ databases">
        <title>Aureimonas fodiniaquatilis sp. nov., isolated from a coal mine wastewater.</title>
        <authorList>
            <person name="Kim W."/>
        </authorList>
    </citation>
    <scope>NUCLEOTIDE SEQUENCE [LARGE SCALE GENOMIC DNA]</scope>
    <source>
        <strain evidence="2 3">CAU 1482</strain>
    </source>
</reference>
<name>A0A5B0DVN8_9HYPH</name>
<evidence type="ECO:0000313" key="2">
    <source>
        <dbReference type="EMBL" id="KAA0969630.1"/>
    </source>
</evidence>
<keyword evidence="3" id="KW-1185">Reference proteome</keyword>
<feature type="domain" description="DUF6969" evidence="1">
    <location>
        <begin position="8"/>
        <end position="188"/>
    </location>
</feature>
<dbReference type="EMBL" id="VTWH01000003">
    <property type="protein sequence ID" value="KAA0969630.1"/>
    <property type="molecule type" value="Genomic_DNA"/>
</dbReference>
<dbReference type="AlphaFoldDB" id="A0A5B0DVN8"/>
<dbReference type="OrthoDB" id="6115415at2"/>
<comment type="caution">
    <text evidence="2">The sequence shown here is derived from an EMBL/GenBank/DDBJ whole genome shotgun (WGS) entry which is preliminary data.</text>
</comment>
<dbReference type="Proteomes" id="UP000324738">
    <property type="component" value="Unassembled WGS sequence"/>
</dbReference>
<protein>
    <recommendedName>
        <fullName evidence="1">DUF6969 domain-containing protein</fullName>
    </recommendedName>
</protein>
<dbReference type="InterPro" id="IPR054242">
    <property type="entry name" value="DUF6969"/>
</dbReference>
<accession>A0A5B0DVN8</accession>